<gene>
    <name evidence="1" type="ORF">NMN56_036250</name>
</gene>
<dbReference type="RefSeq" id="WP_274045523.1">
    <property type="nucleotide sequence ID" value="NZ_JANCPR020000055.1"/>
</dbReference>
<reference evidence="1 2" key="1">
    <citation type="submission" date="2023-05" db="EMBL/GenBank/DDBJ databases">
        <title>Streptantibioticus silvisoli sp. nov., acidotolerant actinomycetes 1 from pine litter.</title>
        <authorList>
            <person name="Swiecimska M."/>
            <person name="Golinska P."/>
            <person name="Sangal V."/>
            <person name="Wachnowicz B."/>
            <person name="Goodfellow M."/>
        </authorList>
    </citation>
    <scope>NUCLEOTIDE SEQUENCE [LARGE SCALE GENOMIC DNA]</scope>
    <source>
        <strain evidence="1 2">DSM 42109</strain>
    </source>
</reference>
<name>A0ABT7A7L1_9ACTN</name>
<organism evidence="1 2">
    <name type="scientific">Streptomyces iconiensis</name>
    <dbReference type="NCBI Taxonomy" id="1384038"/>
    <lineage>
        <taxon>Bacteria</taxon>
        <taxon>Bacillati</taxon>
        <taxon>Actinomycetota</taxon>
        <taxon>Actinomycetes</taxon>
        <taxon>Kitasatosporales</taxon>
        <taxon>Streptomycetaceae</taxon>
        <taxon>Streptomyces</taxon>
    </lineage>
</organism>
<dbReference type="EMBL" id="JANCPR020000055">
    <property type="protein sequence ID" value="MDJ1137309.1"/>
    <property type="molecule type" value="Genomic_DNA"/>
</dbReference>
<proteinExistence type="predicted"/>
<keyword evidence="2" id="KW-1185">Reference proteome</keyword>
<evidence type="ECO:0008006" key="3">
    <source>
        <dbReference type="Google" id="ProtNLM"/>
    </source>
</evidence>
<dbReference type="Proteomes" id="UP001214441">
    <property type="component" value="Unassembled WGS sequence"/>
</dbReference>
<protein>
    <recommendedName>
        <fullName evidence="3">PPM-type phosphatase domain-containing protein</fullName>
    </recommendedName>
</protein>
<evidence type="ECO:0000313" key="1">
    <source>
        <dbReference type="EMBL" id="MDJ1137309.1"/>
    </source>
</evidence>
<accession>A0ABT7A7L1</accession>
<comment type="caution">
    <text evidence="1">The sequence shown here is derived from an EMBL/GenBank/DDBJ whole genome shotgun (WGS) entry which is preliminary data.</text>
</comment>
<evidence type="ECO:0000313" key="2">
    <source>
        <dbReference type="Proteomes" id="UP001214441"/>
    </source>
</evidence>
<sequence length="115" mass="12077">MWLYDRERTAIPAAPELRLLPWSTESGNPCYLSGAGDSTLALYADELEDAQLADGDRALRRIVEVLDAGGGATVEVVKEAVTALSNVLRVADSRGARLPGARCSGCGVVMISGAE</sequence>